<accession>A0A9W8N7L8</accession>
<evidence type="ECO:0000313" key="1">
    <source>
        <dbReference type="EMBL" id="KAJ3561316.1"/>
    </source>
</evidence>
<keyword evidence="2" id="KW-1185">Reference proteome</keyword>
<organism evidence="1 2">
    <name type="scientific">Xylaria arbuscula</name>
    <dbReference type="NCBI Taxonomy" id="114810"/>
    <lineage>
        <taxon>Eukaryota</taxon>
        <taxon>Fungi</taxon>
        <taxon>Dikarya</taxon>
        <taxon>Ascomycota</taxon>
        <taxon>Pezizomycotina</taxon>
        <taxon>Sordariomycetes</taxon>
        <taxon>Xylariomycetidae</taxon>
        <taxon>Xylariales</taxon>
        <taxon>Xylariaceae</taxon>
        <taxon>Xylaria</taxon>
    </lineage>
</organism>
<dbReference type="EMBL" id="JANPWZ010002095">
    <property type="protein sequence ID" value="KAJ3561316.1"/>
    <property type="molecule type" value="Genomic_DNA"/>
</dbReference>
<proteinExistence type="predicted"/>
<evidence type="ECO:0000313" key="2">
    <source>
        <dbReference type="Proteomes" id="UP001148614"/>
    </source>
</evidence>
<dbReference type="AlphaFoldDB" id="A0A9W8N7L8"/>
<protein>
    <submittedName>
        <fullName evidence="1">Uncharacterized protein</fullName>
    </submittedName>
</protein>
<sequence length="91" mass="9891">MSTLQAPTPPNFHAIWARHHQPQIPGPPQQQQPMRDVSSLHPVFFTGRLQRSGSVPPAAAAAAAANGLHPVAHGYVYRDERVMRQPGGPML</sequence>
<gene>
    <name evidence="1" type="ORF">NPX13_g8997</name>
</gene>
<name>A0A9W8N7L8_9PEZI</name>
<dbReference type="Proteomes" id="UP001148614">
    <property type="component" value="Unassembled WGS sequence"/>
</dbReference>
<comment type="caution">
    <text evidence="1">The sequence shown here is derived from an EMBL/GenBank/DDBJ whole genome shotgun (WGS) entry which is preliminary data.</text>
</comment>
<reference evidence="1" key="1">
    <citation type="submission" date="2022-07" db="EMBL/GenBank/DDBJ databases">
        <title>Genome Sequence of Xylaria arbuscula.</title>
        <authorList>
            <person name="Buettner E."/>
        </authorList>
    </citation>
    <scope>NUCLEOTIDE SEQUENCE</scope>
    <source>
        <strain evidence="1">VT107</strain>
    </source>
</reference>